<keyword evidence="3" id="KW-1185">Reference proteome</keyword>
<reference evidence="2" key="1">
    <citation type="submission" date="2020-11" db="EMBL/GenBank/DDBJ databases">
        <authorList>
            <person name="Whitehead M."/>
        </authorList>
    </citation>
    <scope>NUCLEOTIDE SEQUENCE</scope>
    <source>
        <strain evidence="2">EGII</strain>
    </source>
</reference>
<feature type="region of interest" description="Disordered" evidence="1">
    <location>
        <begin position="1"/>
        <end position="38"/>
    </location>
</feature>
<evidence type="ECO:0000313" key="2">
    <source>
        <dbReference type="EMBL" id="CAD6997822.1"/>
    </source>
</evidence>
<gene>
    <name evidence="2" type="ORF">CCAP1982_LOCUS6446</name>
</gene>
<protein>
    <submittedName>
        <fullName evidence="2">(Mediterranean fruit fly) hypothetical protein</fullName>
    </submittedName>
</protein>
<feature type="compositionally biased region" description="Polar residues" evidence="1">
    <location>
        <begin position="1"/>
        <end position="32"/>
    </location>
</feature>
<proteinExistence type="predicted"/>
<sequence length="109" mass="12607">MSLTCRQLSSSNNMVHAQQYTERPNANDMRSTNPHRRKLPRLNRRFWCTATEVETQQQHCAPHAEPLVKVGANPYKPRKSKRWKRNCALATAAVRDINAPHINGQTDFR</sequence>
<organism evidence="2 3">
    <name type="scientific">Ceratitis capitata</name>
    <name type="common">Mediterranean fruit fly</name>
    <name type="synonym">Tephritis capitata</name>
    <dbReference type="NCBI Taxonomy" id="7213"/>
    <lineage>
        <taxon>Eukaryota</taxon>
        <taxon>Metazoa</taxon>
        <taxon>Ecdysozoa</taxon>
        <taxon>Arthropoda</taxon>
        <taxon>Hexapoda</taxon>
        <taxon>Insecta</taxon>
        <taxon>Pterygota</taxon>
        <taxon>Neoptera</taxon>
        <taxon>Endopterygota</taxon>
        <taxon>Diptera</taxon>
        <taxon>Brachycera</taxon>
        <taxon>Muscomorpha</taxon>
        <taxon>Tephritoidea</taxon>
        <taxon>Tephritidae</taxon>
        <taxon>Ceratitis</taxon>
        <taxon>Ceratitis</taxon>
    </lineage>
</organism>
<evidence type="ECO:0000256" key="1">
    <source>
        <dbReference type="SAM" id="MobiDB-lite"/>
    </source>
</evidence>
<name>A0A811UF04_CERCA</name>
<evidence type="ECO:0000313" key="3">
    <source>
        <dbReference type="Proteomes" id="UP000606786"/>
    </source>
</evidence>
<accession>A0A811UF04</accession>
<dbReference type="Proteomes" id="UP000606786">
    <property type="component" value="Unassembled WGS sequence"/>
</dbReference>
<dbReference type="AlphaFoldDB" id="A0A811UF04"/>
<dbReference type="EMBL" id="CAJHJT010000012">
    <property type="protein sequence ID" value="CAD6997822.1"/>
    <property type="molecule type" value="Genomic_DNA"/>
</dbReference>
<comment type="caution">
    <text evidence="2">The sequence shown here is derived from an EMBL/GenBank/DDBJ whole genome shotgun (WGS) entry which is preliminary data.</text>
</comment>